<reference evidence="1" key="1">
    <citation type="submission" date="2020-11" db="EMBL/GenBank/DDBJ databases">
        <title>Agrobacterium vitis strain K377 genome.</title>
        <authorList>
            <person name="Xi H."/>
        </authorList>
    </citation>
    <scope>NUCLEOTIDE SEQUENCE</scope>
    <source>
        <strain evidence="1">K377</strain>
    </source>
</reference>
<dbReference type="Proteomes" id="UP000655037">
    <property type="component" value="Unassembled WGS sequence"/>
</dbReference>
<gene>
    <name evidence="1" type="ORF">IEI95_026235</name>
</gene>
<sequence>MNIYAEQRAMLARMIRTRDKTRRHIEIIRRQIEKRAERMTVTTSLKTRQYGRMKSTWTRADERDYQENAAQLRFQPRGEIDALTCKLERQEAAIAAFRDRCQLNEDAARWAAPEEMAS</sequence>
<dbReference type="RefSeq" id="WP_156538744.1">
    <property type="nucleotide sequence ID" value="NZ_JACXXJ020000005.1"/>
</dbReference>
<evidence type="ECO:0000313" key="2">
    <source>
        <dbReference type="Proteomes" id="UP000655037"/>
    </source>
</evidence>
<proteinExistence type="predicted"/>
<evidence type="ECO:0000313" key="1">
    <source>
        <dbReference type="EMBL" id="MBF2717709.1"/>
    </source>
</evidence>
<dbReference type="EMBL" id="JACXXJ020000005">
    <property type="protein sequence ID" value="MBF2717709.1"/>
    <property type="molecule type" value="Genomic_DNA"/>
</dbReference>
<name>A0AAE2UYV8_AGRVI</name>
<protein>
    <submittedName>
        <fullName evidence="1">Uncharacterized protein</fullName>
    </submittedName>
</protein>
<organism evidence="1 2">
    <name type="scientific">Agrobacterium vitis</name>
    <name type="common">Rhizobium vitis</name>
    <dbReference type="NCBI Taxonomy" id="373"/>
    <lineage>
        <taxon>Bacteria</taxon>
        <taxon>Pseudomonadati</taxon>
        <taxon>Pseudomonadota</taxon>
        <taxon>Alphaproteobacteria</taxon>
        <taxon>Hyphomicrobiales</taxon>
        <taxon>Rhizobiaceae</taxon>
        <taxon>Rhizobium/Agrobacterium group</taxon>
        <taxon>Agrobacterium</taxon>
    </lineage>
</organism>
<dbReference type="AlphaFoldDB" id="A0AAE2UYV8"/>
<comment type="caution">
    <text evidence="1">The sequence shown here is derived from an EMBL/GenBank/DDBJ whole genome shotgun (WGS) entry which is preliminary data.</text>
</comment>
<accession>A0AAE2UYV8</accession>